<feature type="signal peptide" evidence="1">
    <location>
        <begin position="1"/>
        <end position="18"/>
    </location>
</feature>
<evidence type="ECO:0000313" key="2">
    <source>
        <dbReference type="EMBL" id="KAL2885574.1"/>
    </source>
</evidence>
<evidence type="ECO:0000313" key="3">
    <source>
        <dbReference type="Proteomes" id="UP001610728"/>
    </source>
</evidence>
<proteinExistence type="predicted"/>
<keyword evidence="3" id="KW-1185">Reference proteome</keyword>
<comment type="caution">
    <text evidence="2">The sequence shown here is derived from an EMBL/GenBank/DDBJ whole genome shotgun (WGS) entry which is preliminary data.</text>
</comment>
<dbReference type="RefSeq" id="XP_070856754.1">
    <property type="nucleotide sequence ID" value="XM_071001227.1"/>
</dbReference>
<reference evidence="2 3" key="1">
    <citation type="submission" date="2020-05" db="EMBL/GenBank/DDBJ databases">
        <title>Ceratocystis lukuohia genome.</title>
        <authorList>
            <person name="Harrington T.C."/>
            <person name="Kim K."/>
            <person name="Mayers C.G."/>
        </authorList>
    </citation>
    <scope>NUCLEOTIDE SEQUENCE [LARGE SCALE GENOMIC DNA]</scope>
    <source>
        <strain evidence="2 3">C4212</strain>
    </source>
</reference>
<feature type="chain" id="PRO_5045871322" evidence="1">
    <location>
        <begin position="19"/>
        <end position="71"/>
    </location>
</feature>
<dbReference type="EMBL" id="JABSNW010000007">
    <property type="protein sequence ID" value="KAL2885574.1"/>
    <property type="molecule type" value="Genomic_DNA"/>
</dbReference>
<keyword evidence="1" id="KW-0732">Signal</keyword>
<gene>
    <name evidence="2" type="ORF">HOO65_070036</name>
</gene>
<protein>
    <submittedName>
        <fullName evidence="2">Uncharacterized protein</fullName>
    </submittedName>
</protein>
<organism evidence="2 3">
    <name type="scientific">Ceratocystis lukuohia</name>
    <dbReference type="NCBI Taxonomy" id="2019550"/>
    <lineage>
        <taxon>Eukaryota</taxon>
        <taxon>Fungi</taxon>
        <taxon>Dikarya</taxon>
        <taxon>Ascomycota</taxon>
        <taxon>Pezizomycotina</taxon>
        <taxon>Sordariomycetes</taxon>
        <taxon>Hypocreomycetidae</taxon>
        <taxon>Microascales</taxon>
        <taxon>Ceratocystidaceae</taxon>
        <taxon>Ceratocystis</taxon>
    </lineage>
</organism>
<accession>A0ABR4MBD8</accession>
<evidence type="ECO:0000256" key="1">
    <source>
        <dbReference type="SAM" id="SignalP"/>
    </source>
</evidence>
<dbReference type="Proteomes" id="UP001610728">
    <property type="component" value="Unassembled WGS sequence"/>
</dbReference>
<name>A0ABR4MBD8_9PEZI</name>
<dbReference type="GeneID" id="98120141"/>
<sequence>MHAWSIALIFAFTGNAIAAAIGNDVESAKTGSKLVARFENCWWDDGNCWCDDFGIGPGIYDDENCDGIPKD</sequence>